<feature type="compositionally biased region" description="Polar residues" evidence="1">
    <location>
        <begin position="26"/>
        <end position="43"/>
    </location>
</feature>
<feature type="compositionally biased region" description="Basic and acidic residues" evidence="1">
    <location>
        <begin position="153"/>
        <end position="169"/>
    </location>
</feature>
<dbReference type="OrthoDB" id="3799761at2759"/>
<feature type="region of interest" description="Disordered" evidence="1">
    <location>
        <begin position="121"/>
        <end position="173"/>
    </location>
</feature>
<gene>
    <name evidence="2" type="ORF">K460DRAFT_416215</name>
</gene>
<feature type="compositionally biased region" description="Polar residues" evidence="1">
    <location>
        <begin position="325"/>
        <end position="334"/>
    </location>
</feature>
<dbReference type="RefSeq" id="XP_040787410.1">
    <property type="nucleotide sequence ID" value="XM_040937780.1"/>
</dbReference>
<organism evidence="2 3">
    <name type="scientific">Cucurbitaria berberidis CBS 394.84</name>
    <dbReference type="NCBI Taxonomy" id="1168544"/>
    <lineage>
        <taxon>Eukaryota</taxon>
        <taxon>Fungi</taxon>
        <taxon>Dikarya</taxon>
        <taxon>Ascomycota</taxon>
        <taxon>Pezizomycotina</taxon>
        <taxon>Dothideomycetes</taxon>
        <taxon>Pleosporomycetidae</taxon>
        <taxon>Pleosporales</taxon>
        <taxon>Pleosporineae</taxon>
        <taxon>Cucurbitariaceae</taxon>
        <taxon>Cucurbitaria</taxon>
    </lineage>
</organism>
<feature type="compositionally biased region" description="Basic and acidic residues" evidence="1">
    <location>
        <begin position="1"/>
        <end position="10"/>
    </location>
</feature>
<dbReference type="EMBL" id="ML976616">
    <property type="protein sequence ID" value="KAF1844847.1"/>
    <property type="molecule type" value="Genomic_DNA"/>
</dbReference>
<name>A0A9P4GFU2_9PLEO</name>
<feature type="region of interest" description="Disordered" evidence="1">
    <location>
        <begin position="316"/>
        <end position="335"/>
    </location>
</feature>
<accession>A0A9P4GFU2</accession>
<dbReference type="GeneID" id="63855030"/>
<dbReference type="Proteomes" id="UP000800039">
    <property type="component" value="Unassembled WGS sequence"/>
</dbReference>
<keyword evidence="3" id="KW-1185">Reference proteome</keyword>
<reference evidence="2" key="1">
    <citation type="submission" date="2020-01" db="EMBL/GenBank/DDBJ databases">
        <authorList>
            <consortium name="DOE Joint Genome Institute"/>
            <person name="Haridas S."/>
            <person name="Albert R."/>
            <person name="Binder M."/>
            <person name="Bloem J."/>
            <person name="Labutti K."/>
            <person name="Salamov A."/>
            <person name="Andreopoulos B."/>
            <person name="Baker S.E."/>
            <person name="Barry K."/>
            <person name="Bills G."/>
            <person name="Bluhm B.H."/>
            <person name="Cannon C."/>
            <person name="Castanera R."/>
            <person name="Culley D.E."/>
            <person name="Daum C."/>
            <person name="Ezra D."/>
            <person name="Gonzalez J.B."/>
            <person name="Henrissat B."/>
            <person name="Kuo A."/>
            <person name="Liang C."/>
            <person name="Lipzen A."/>
            <person name="Lutzoni F."/>
            <person name="Magnuson J."/>
            <person name="Mondo S."/>
            <person name="Nolan M."/>
            <person name="Ohm R."/>
            <person name="Pangilinan J."/>
            <person name="Park H.-J."/>
            <person name="Ramirez L."/>
            <person name="Alfaro M."/>
            <person name="Sun H."/>
            <person name="Tritt A."/>
            <person name="Yoshinaga Y."/>
            <person name="Zwiers L.-H."/>
            <person name="Turgeon B.G."/>
            <person name="Goodwin S.B."/>
            <person name="Spatafora J.W."/>
            <person name="Crous P.W."/>
            <person name="Grigoriev I.V."/>
        </authorList>
    </citation>
    <scope>NUCLEOTIDE SEQUENCE</scope>
    <source>
        <strain evidence="2">CBS 394.84</strain>
    </source>
</reference>
<protein>
    <submittedName>
        <fullName evidence="2">Uncharacterized protein</fullName>
    </submittedName>
</protein>
<sequence length="526" mass="58756">MPQDHQDRILNRTGSGSDDYHHTRGPHQSNATPFSHNEPQSTYLLAPNPTYATPQRQSGHSEYDTPRITPYWDDFNGIIYEVPSISPRQSRNTYGRNIAATSYARGTTEAQAKLDHIARVPRGFEASGSDPNPRQGGEMRRPAPFDEGLQASKNRDSRNMDFDPTEARNSEALSRKIAHSHVPLGRLALHSKDVNQKLHEEANGSIKIAMTNRHALNNDLKTLPTPNRESRPVSESKIKRGAVFEVPRPGAKDVRPMSTLVEIPLPLRIFKEKNTKPTADCCPSSPTLNRVRKLREVEQKSTLAKLEEQLKSTKTIKPTRDDAQSRVSTETSLSPKAEELIPDMELSDSDWARSLYALADPPKLPVTSTTPDPELNPKREGMMATVHSVEDSGYSDDEEIDALIKAIADMRPFQKLPSTSAEHRSYVCKSAVPEGLDLSKIQTAKEQTNGISMPTTTHDAIIKNSEAEVVGVNHSESVESQKHDATVSLEYFARSASDDFERVEISIDEDTEHNGPKRKWYKGFRR</sequence>
<evidence type="ECO:0000313" key="2">
    <source>
        <dbReference type="EMBL" id="KAF1844847.1"/>
    </source>
</evidence>
<dbReference type="AlphaFoldDB" id="A0A9P4GFU2"/>
<comment type="caution">
    <text evidence="2">The sequence shown here is derived from an EMBL/GenBank/DDBJ whole genome shotgun (WGS) entry which is preliminary data.</text>
</comment>
<feature type="region of interest" description="Disordered" evidence="1">
    <location>
        <begin position="1"/>
        <end position="65"/>
    </location>
</feature>
<evidence type="ECO:0000256" key="1">
    <source>
        <dbReference type="SAM" id="MobiDB-lite"/>
    </source>
</evidence>
<evidence type="ECO:0000313" key="3">
    <source>
        <dbReference type="Proteomes" id="UP000800039"/>
    </source>
</evidence>
<proteinExistence type="predicted"/>